<dbReference type="InParanoid" id="A0A3N1HR40"/>
<feature type="transmembrane region" description="Helical" evidence="1">
    <location>
        <begin position="26"/>
        <end position="49"/>
    </location>
</feature>
<keyword evidence="1" id="KW-0472">Membrane</keyword>
<keyword evidence="1" id="KW-0812">Transmembrane</keyword>
<name>A0A3N1HR40_9ACTN</name>
<proteinExistence type="predicted"/>
<dbReference type="EMBL" id="RJKN01000002">
    <property type="protein sequence ID" value="ROP44967.1"/>
    <property type="molecule type" value="Genomic_DNA"/>
</dbReference>
<evidence type="ECO:0000313" key="3">
    <source>
        <dbReference type="Proteomes" id="UP000276232"/>
    </source>
</evidence>
<keyword evidence="1" id="KW-1133">Transmembrane helix</keyword>
<evidence type="ECO:0000313" key="2">
    <source>
        <dbReference type="EMBL" id="ROP44967.1"/>
    </source>
</evidence>
<dbReference type="Proteomes" id="UP000276232">
    <property type="component" value="Unassembled WGS sequence"/>
</dbReference>
<reference evidence="2 3" key="1">
    <citation type="journal article" date="2015" name="Stand. Genomic Sci.">
        <title>Genomic Encyclopedia of Bacterial and Archaeal Type Strains, Phase III: the genomes of soil and plant-associated and newly described type strains.</title>
        <authorList>
            <person name="Whitman W.B."/>
            <person name="Woyke T."/>
            <person name="Klenk H.P."/>
            <person name="Zhou Y."/>
            <person name="Lilburn T.G."/>
            <person name="Beck B.J."/>
            <person name="De Vos P."/>
            <person name="Vandamme P."/>
            <person name="Eisen J.A."/>
            <person name="Garrity G."/>
            <person name="Hugenholtz P."/>
            <person name="Kyrpides N.C."/>
        </authorList>
    </citation>
    <scope>NUCLEOTIDE SEQUENCE [LARGE SCALE GENOMIC DNA]</scope>
    <source>
        <strain evidence="2 3">CECT 7306</strain>
    </source>
</reference>
<gene>
    <name evidence="2" type="ORF">EDC03_1097</name>
</gene>
<keyword evidence="3" id="KW-1185">Reference proteome</keyword>
<dbReference type="RefSeq" id="WP_158674209.1">
    <property type="nucleotide sequence ID" value="NZ_RJKN01000002.1"/>
</dbReference>
<organism evidence="2 3">
    <name type="scientific">Pseudokineococcus lusitanus</name>
    <dbReference type="NCBI Taxonomy" id="763993"/>
    <lineage>
        <taxon>Bacteria</taxon>
        <taxon>Bacillati</taxon>
        <taxon>Actinomycetota</taxon>
        <taxon>Actinomycetes</taxon>
        <taxon>Kineosporiales</taxon>
        <taxon>Kineosporiaceae</taxon>
        <taxon>Pseudokineococcus</taxon>
    </lineage>
</organism>
<comment type="caution">
    <text evidence="2">The sequence shown here is derived from an EMBL/GenBank/DDBJ whole genome shotgun (WGS) entry which is preliminary data.</text>
</comment>
<evidence type="ECO:0000256" key="1">
    <source>
        <dbReference type="SAM" id="Phobius"/>
    </source>
</evidence>
<protein>
    <submittedName>
        <fullName evidence="2">Uncharacterized protein</fullName>
    </submittedName>
</protein>
<accession>A0A3N1HR40</accession>
<sequence length="230" mass="23736">MTDLQAPAPAAAAADLPARPRRRRRLVAGLVVAGLAAAAVTAGLVTGVVGPSRLVEGGSWAVRVAPVAPAGPGDYSGYVDGAVEEAANVYGSEYLVRPVDGQWLDLTVSLENDSPVPVRVTGVQTVFGVDGPLDVVDDVQVAVPVDELGPDDAWRPLGEGLTVPPGTSWRVRVVGRFDTACDDGPSVMTDGHVGTDQVVDVDYSVLGVPRHTSPTMSWTATMVGPFTLGC</sequence>
<dbReference type="AlphaFoldDB" id="A0A3N1HR40"/>